<organism evidence="1 2">
    <name type="scientific">Gymnopilus junonius</name>
    <name type="common">Spectacular rustgill mushroom</name>
    <name type="synonym">Gymnopilus spectabilis subsp. junonius</name>
    <dbReference type="NCBI Taxonomy" id="109634"/>
    <lineage>
        <taxon>Eukaryota</taxon>
        <taxon>Fungi</taxon>
        <taxon>Dikarya</taxon>
        <taxon>Basidiomycota</taxon>
        <taxon>Agaricomycotina</taxon>
        <taxon>Agaricomycetes</taxon>
        <taxon>Agaricomycetidae</taxon>
        <taxon>Agaricales</taxon>
        <taxon>Agaricineae</taxon>
        <taxon>Hymenogastraceae</taxon>
        <taxon>Gymnopilus</taxon>
    </lineage>
</organism>
<comment type="caution">
    <text evidence="1">The sequence shown here is derived from an EMBL/GenBank/DDBJ whole genome shotgun (WGS) entry which is preliminary data.</text>
</comment>
<dbReference type="AlphaFoldDB" id="A0A9P5TSC4"/>
<name>A0A9P5TSC4_GYMJU</name>
<dbReference type="OrthoDB" id="3213671at2759"/>
<protein>
    <submittedName>
        <fullName evidence="1">Uncharacterized protein</fullName>
    </submittedName>
</protein>
<dbReference type="EMBL" id="JADNYJ010000011">
    <property type="protein sequence ID" value="KAF8908546.1"/>
    <property type="molecule type" value="Genomic_DNA"/>
</dbReference>
<sequence>MANLIRLAKSGSDWTMKELLAFNIQVVPTNTTVFFRNPELPQLSISPTILDNLQMPDSDILDDVSSSNWYIQQQALHA</sequence>
<accession>A0A9P5TSC4</accession>
<keyword evidence="2" id="KW-1185">Reference proteome</keyword>
<reference evidence="1" key="1">
    <citation type="submission" date="2020-11" db="EMBL/GenBank/DDBJ databases">
        <authorList>
            <consortium name="DOE Joint Genome Institute"/>
            <person name="Ahrendt S."/>
            <person name="Riley R."/>
            <person name="Andreopoulos W."/>
            <person name="LaButti K."/>
            <person name="Pangilinan J."/>
            <person name="Ruiz-duenas F.J."/>
            <person name="Barrasa J.M."/>
            <person name="Sanchez-Garcia M."/>
            <person name="Camarero S."/>
            <person name="Miyauchi S."/>
            <person name="Serrano A."/>
            <person name="Linde D."/>
            <person name="Babiker R."/>
            <person name="Drula E."/>
            <person name="Ayuso-Fernandez I."/>
            <person name="Pacheco R."/>
            <person name="Padilla G."/>
            <person name="Ferreira P."/>
            <person name="Barriuso J."/>
            <person name="Kellner H."/>
            <person name="Castanera R."/>
            <person name="Alfaro M."/>
            <person name="Ramirez L."/>
            <person name="Pisabarro A.G."/>
            <person name="Kuo A."/>
            <person name="Tritt A."/>
            <person name="Lipzen A."/>
            <person name="He G."/>
            <person name="Yan M."/>
            <person name="Ng V."/>
            <person name="Cullen D."/>
            <person name="Martin F."/>
            <person name="Rosso M.-N."/>
            <person name="Henrissat B."/>
            <person name="Hibbett D."/>
            <person name="Martinez A.T."/>
            <person name="Grigoriev I.V."/>
        </authorList>
    </citation>
    <scope>NUCLEOTIDE SEQUENCE</scope>
    <source>
        <strain evidence="1">AH 44721</strain>
    </source>
</reference>
<evidence type="ECO:0000313" key="2">
    <source>
        <dbReference type="Proteomes" id="UP000724874"/>
    </source>
</evidence>
<dbReference type="Proteomes" id="UP000724874">
    <property type="component" value="Unassembled WGS sequence"/>
</dbReference>
<gene>
    <name evidence="1" type="ORF">CPB84DRAFT_1766905</name>
</gene>
<proteinExistence type="predicted"/>
<evidence type="ECO:0000313" key="1">
    <source>
        <dbReference type="EMBL" id="KAF8908546.1"/>
    </source>
</evidence>